<dbReference type="InterPro" id="IPR036875">
    <property type="entry name" value="Znf_CCHC_sf"/>
</dbReference>
<dbReference type="Pfam" id="PF22936">
    <property type="entry name" value="Pol_BBD"/>
    <property type="match status" value="1"/>
</dbReference>
<dbReference type="EMBL" id="WJQU01004555">
    <property type="protein sequence ID" value="KAJ6615550.1"/>
    <property type="molecule type" value="Genomic_DNA"/>
</dbReference>
<dbReference type="SUPFAM" id="SSF57756">
    <property type="entry name" value="Retrovirus zinc finger-like domains"/>
    <property type="match status" value="1"/>
</dbReference>
<dbReference type="InterPro" id="IPR025724">
    <property type="entry name" value="GAG-pre-integrase_dom"/>
</dbReference>
<dbReference type="PANTHER" id="PTHR47481">
    <property type="match status" value="1"/>
</dbReference>
<dbReference type="EMBL" id="WJQU01000302">
    <property type="protein sequence ID" value="KAJ6634415.1"/>
    <property type="molecule type" value="Genomic_DNA"/>
</dbReference>
<dbReference type="Pfam" id="PF14223">
    <property type="entry name" value="Retrotran_gag_2"/>
    <property type="match status" value="1"/>
</dbReference>
<evidence type="ECO:0000313" key="7">
    <source>
        <dbReference type="Proteomes" id="UP001151699"/>
    </source>
</evidence>
<accession>A0A9Q0RTV4</accession>
<dbReference type="Pfam" id="PF13976">
    <property type="entry name" value="gag_pre-integrs"/>
    <property type="match status" value="1"/>
</dbReference>
<feature type="compositionally biased region" description="Low complexity" evidence="1">
    <location>
        <begin position="148"/>
        <end position="164"/>
    </location>
</feature>
<dbReference type="InterPro" id="IPR054722">
    <property type="entry name" value="PolX-like_BBD"/>
</dbReference>
<sequence>MEHEGLWPCITGDVDEPDKLLKAKSKLILLINPLNYGHIQVCTSAKEIWEKLQTTFEDSGLTRRVGLIRTLATTKLSDCANMEAYVQLLMGAAHKLNGIKCHVSDDWIATFLLAGLPDSYQPMIMALENSGIPLSADAIKTKLQQEYNSSNKSDSSKAFFSSKKQANKKKKSKNSTAPSTTQVQCYSCKQYGHKSFECSVSKKKQHDVSSSFVDKSKFGAFVVSYPGVSNENDWFIDSAASFHMSLRDDWMVNKNPKPIDHIVTANNSSMQVQCSGQVIVDVDRKGVDCELCKKGHKVIFTDEGCEIFDRDLDLVATGRHVNNMFVLNRTYNRCLLTQDSKQCLLWHRRTVHLNFQDLCKMKSVVNGMEFTSPKTVEPCIECLKGKQSRFPFLSAANRASSLLELIH</sequence>
<dbReference type="GO" id="GO:0003676">
    <property type="term" value="F:nucleic acid binding"/>
    <property type="evidence" value="ECO:0007669"/>
    <property type="project" value="InterPro"/>
</dbReference>
<dbReference type="OrthoDB" id="7765198at2759"/>
<evidence type="ECO:0000259" key="3">
    <source>
        <dbReference type="Pfam" id="PF22936"/>
    </source>
</evidence>
<evidence type="ECO:0000259" key="2">
    <source>
        <dbReference type="Pfam" id="PF13976"/>
    </source>
</evidence>
<evidence type="ECO:0000313" key="6">
    <source>
        <dbReference type="EMBL" id="KAJ6634415.1"/>
    </source>
</evidence>
<name>A0A9Q0RTV4_9DIPT</name>
<dbReference type="GO" id="GO:0008270">
    <property type="term" value="F:zinc ion binding"/>
    <property type="evidence" value="ECO:0007669"/>
    <property type="project" value="InterPro"/>
</dbReference>
<dbReference type="AlphaFoldDB" id="A0A9Q0RTV4"/>
<dbReference type="Proteomes" id="UP001151699">
    <property type="component" value="Unassembled WGS sequence"/>
</dbReference>
<evidence type="ECO:0000313" key="5">
    <source>
        <dbReference type="EMBL" id="KAJ6616106.1"/>
    </source>
</evidence>
<organism evidence="5 7">
    <name type="scientific">Pseudolycoriella hygida</name>
    <dbReference type="NCBI Taxonomy" id="35572"/>
    <lineage>
        <taxon>Eukaryota</taxon>
        <taxon>Metazoa</taxon>
        <taxon>Ecdysozoa</taxon>
        <taxon>Arthropoda</taxon>
        <taxon>Hexapoda</taxon>
        <taxon>Insecta</taxon>
        <taxon>Pterygota</taxon>
        <taxon>Neoptera</taxon>
        <taxon>Endopterygota</taxon>
        <taxon>Diptera</taxon>
        <taxon>Nematocera</taxon>
        <taxon>Sciaroidea</taxon>
        <taxon>Sciaridae</taxon>
        <taxon>Pseudolycoriella</taxon>
    </lineage>
</organism>
<feature type="domain" description="GAG-pre-integrase" evidence="2">
    <location>
        <begin position="330"/>
        <end position="387"/>
    </location>
</feature>
<dbReference type="PANTHER" id="PTHR47481:SF31">
    <property type="entry name" value="OS01G0873500 PROTEIN"/>
    <property type="match status" value="1"/>
</dbReference>
<evidence type="ECO:0000313" key="4">
    <source>
        <dbReference type="EMBL" id="KAJ6615550.1"/>
    </source>
</evidence>
<evidence type="ECO:0000256" key="1">
    <source>
        <dbReference type="SAM" id="MobiDB-lite"/>
    </source>
</evidence>
<dbReference type="EMBL" id="WJQU01004472">
    <property type="protein sequence ID" value="KAJ6616106.1"/>
    <property type="molecule type" value="Genomic_DNA"/>
</dbReference>
<reference evidence="5" key="1">
    <citation type="submission" date="2022-07" db="EMBL/GenBank/DDBJ databases">
        <authorList>
            <person name="Trinca V."/>
            <person name="Uliana J.V.C."/>
            <person name="Torres T.T."/>
            <person name="Ward R.J."/>
            <person name="Monesi N."/>
        </authorList>
    </citation>
    <scope>NUCLEOTIDE SEQUENCE</scope>
    <source>
        <strain evidence="5">HSMRA1968</strain>
        <tissue evidence="5">Whole embryos</tissue>
    </source>
</reference>
<keyword evidence="7" id="KW-1185">Reference proteome</keyword>
<feature type="region of interest" description="Disordered" evidence="1">
    <location>
        <begin position="147"/>
        <end position="178"/>
    </location>
</feature>
<feature type="domain" description="Retrovirus-related Pol polyprotein from transposon TNT 1-94-like beta-barrel" evidence="3">
    <location>
        <begin position="234"/>
        <end position="289"/>
    </location>
</feature>
<comment type="caution">
    <text evidence="5">The sequence shown here is derived from an EMBL/GenBank/DDBJ whole genome shotgun (WGS) entry which is preliminary data.</text>
</comment>
<proteinExistence type="predicted"/>
<protein>
    <submittedName>
        <fullName evidence="5">Retrovirus-related Pol polyprotein from transposon TNT 1-94</fullName>
    </submittedName>
</protein>
<gene>
    <name evidence="5" type="primary">POLX_6</name>
    <name evidence="6" type="synonym">POLX_0</name>
    <name evidence="4" type="synonym">POLX_13</name>
    <name evidence="5" type="ORF">Bhyg_17510</name>
    <name evidence="4" type="ORF">Bhyg_17561</name>
    <name evidence="6" type="ORF">Bhyg_17633</name>
</gene>